<feature type="compositionally biased region" description="Basic and acidic residues" evidence="1">
    <location>
        <begin position="117"/>
        <end position="139"/>
    </location>
</feature>
<dbReference type="EMBL" id="AFQF01000435">
    <property type="protein sequence ID" value="EGU88304.1"/>
    <property type="molecule type" value="Genomic_DNA"/>
</dbReference>
<name>F9F474_FUSOF</name>
<proteinExistence type="predicted"/>
<gene>
    <name evidence="2" type="ORF">FOXB_01199</name>
</gene>
<dbReference type="AlphaFoldDB" id="F9F474"/>
<reference evidence="2" key="1">
    <citation type="journal article" date="2012" name="Mol. Plant Microbe Interact.">
        <title>A highly conserved effector in Fusarium oxysporum is required for full virulence on Arabidopsis.</title>
        <authorList>
            <person name="Thatcher L.F."/>
            <person name="Gardiner D.M."/>
            <person name="Kazan K."/>
            <person name="Manners J."/>
        </authorList>
    </citation>
    <scope>NUCLEOTIDE SEQUENCE [LARGE SCALE GENOMIC DNA]</scope>
    <source>
        <strain evidence="2">Fo5176</strain>
    </source>
</reference>
<feature type="compositionally biased region" description="Low complexity" evidence="1">
    <location>
        <begin position="140"/>
        <end position="161"/>
    </location>
</feature>
<accession>F9F474</accession>
<evidence type="ECO:0000313" key="2">
    <source>
        <dbReference type="EMBL" id="EGU88304.1"/>
    </source>
</evidence>
<dbReference type="OrthoDB" id="10370626at2759"/>
<sequence>MNHDRGPRASNEVVESRTYVQISTELIISCVLITYPTKERNGDGSGSDVFRDPVCATDGSVPAHFKFSTSRCQNLPPLFFSSPSASLQISTVFSHVQILRITTVIKNFNNNSTIASKKTDIKPGKAGKALRDVSSETKSRNSSTSTIASAASSAAATTLTTPSGVRKPDRKRTGTSAHAEEMSSWLLARAAKRQLDKQALEAEVAKLEKWISDDVEKAAGWKITAEKLTNKEAGSSIDELFAAALEKKKAEEAEPSDVKAEPSSN</sequence>
<evidence type="ECO:0000256" key="1">
    <source>
        <dbReference type="SAM" id="MobiDB-lite"/>
    </source>
</evidence>
<feature type="region of interest" description="Disordered" evidence="1">
    <location>
        <begin position="116"/>
        <end position="180"/>
    </location>
</feature>
<comment type="caution">
    <text evidence="2">The sequence shown here is derived from an EMBL/GenBank/DDBJ whole genome shotgun (WGS) entry which is preliminary data.</text>
</comment>
<organism evidence="2">
    <name type="scientific">Fusarium oxysporum (strain Fo5176)</name>
    <name type="common">Fusarium vascular wilt</name>
    <dbReference type="NCBI Taxonomy" id="660025"/>
    <lineage>
        <taxon>Eukaryota</taxon>
        <taxon>Fungi</taxon>
        <taxon>Dikarya</taxon>
        <taxon>Ascomycota</taxon>
        <taxon>Pezizomycotina</taxon>
        <taxon>Sordariomycetes</taxon>
        <taxon>Hypocreomycetidae</taxon>
        <taxon>Hypocreales</taxon>
        <taxon>Nectriaceae</taxon>
        <taxon>Fusarium</taxon>
        <taxon>Fusarium oxysporum species complex</taxon>
    </lineage>
</organism>
<protein>
    <submittedName>
        <fullName evidence="2">Uncharacterized protein</fullName>
    </submittedName>
</protein>